<dbReference type="GO" id="GO:0031965">
    <property type="term" value="C:nuclear membrane"/>
    <property type="evidence" value="ECO:0007669"/>
    <property type="project" value="TreeGrafter"/>
</dbReference>
<evidence type="ECO:0000256" key="2">
    <source>
        <dbReference type="ARBA" id="ARBA00016204"/>
    </source>
</evidence>
<keyword evidence="5" id="KW-0963">Cytoplasm</keyword>
<dbReference type="GO" id="GO:0031144">
    <property type="term" value="P:proteasome localization"/>
    <property type="evidence" value="ECO:0007669"/>
    <property type="project" value="UniProtKB-UniRule"/>
</dbReference>
<evidence type="ECO:0000256" key="5">
    <source>
        <dbReference type="RuleBase" id="RU368013"/>
    </source>
</evidence>
<proteinExistence type="inferred from homology"/>
<dbReference type="PhylomeDB" id="A0A060TCY1"/>
<dbReference type="Pfam" id="PF08559">
    <property type="entry name" value="Cut8"/>
    <property type="match status" value="1"/>
</dbReference>
<dbReference type="Gene3D" id="1.20.58.1590">
    <property type="entry name" value="Tethering factor for nuclear proteasome Cut8/Sts1"/>
    <property type="match status" value="1"/>
</dbReference>
<keyword evidence="3 5" id="KW-0653">Protein transport</keyword>
<keyword evidence="5" id="KW-0813">Transport</keyword>
<dbReference type="InterPro" id="IPR038422">
    <property type="entry name" value="Cut8/Sts1_sf"/>
</dbReference>
<gene>
    <name evidence="7" type="ORF">GNLVRS02_ARAD1D03058g</name>
</gene>
<dbReference type="PANTHER" id="PTHR28032:SF1">
    <property type="entry name" value="FI02826P"/>
    <property type="match status" value="1"/>
</dbReference>
<feature type="compositionally biased region" description="Polar residues" evidence="6">
    <location>
        <begin position="68"/>
        <end position="92"/>
    </location>
</feature>
<comment type="function">
    <text evidence="5">Involved in ubiquitin-mediated protein degradation. Regulatory factor in the ubiquitin/proteasome pathway that controls the turnover of proteasome substrates. Targets proteasomes to the nucleus and facilitates the degradation of nuclear proteins.</text>
</comment>
<dbReference type="EMBL" id="HG937694">
    <property type="protein sequence ID" value="CDP37071.1"/>
    <property type="molecule type" value="Genomic_DNA"/>
</dbReference>
<dbReference type="InterPro" id="IPR013868">
    <property type="entry name" value="Cut8/Sts1_fam"/>
</dbReference>
<dbReference type="GO" id="GO:0070628">
    <property type="term" value="F:proteasome binding"/>
    <property type="evidence" value="ECO:0007669"/>
    <property type="project" value="TreeGrafter"/>
</dbReference>
<keyword evidence="4 5" id="KW-0539">Nucleus</keyword>
<dbReference type="GO" id="GO:0015031">
    <property type="term" value="P:protein transport"/>
    <property type="evidence" value="ECO:0007669"/>
    <property type="project" value="UniProtKB-UniRule"/>
</dbReference>
<evidence type="ECO:0000313" key="7">
    <source>
        <dbReference type="EMBL" id="CDP37071.1"/>
    </source>
</evidence>
<feature type="compositionally biased region" description="Low complexity" evidence="6">
    <location>
        <begin position="26"/>
        <end position="41"/>
    </location>
</feature>
<protein>
    <recommendedName>
        <fullName evidence="2 5">Tethering factor for nuclear proteasome STS1</fullName>
    </recommendedName>
</protein>
<sequence length="352" mass="39369">MVVGAVLPPSTGWGFEFTPTKSRTPMKNSGAMAMASSSEARMSQKRKNSSPDRIEVDSCSEDEAPRSSAFTNDTLDSFNSSFQQKLATSPRQDSPFVHHRTFATPTASRVNKRTRLQVSGAKNLPIMRVLETLDHKGLKDLVQTVCDTHPELADQISSLAPRVTVDSALSILKRYLDNVFACMPYSRQSDDYRGDYAYLRVRPAIDEFLYALSDYTAHFLPPKEQQPSNTLAFLDGATELLHRLPVWLTPVNNYHRNLAYEELAGAWVVAIKEASKKANGLALAHGGWDQRLDRHNQAEGHGRLENAVECIRQELAWLGNNNNEVPKDAYFYDLKRENSLTPSGPKAATIWE</sequence>
<dbReference type="AlphaFoldDB" id="A0A060TCY1"/>
<evidence type="ECO:0000256" key="6">
    <source>
        <dbReference type="SAM" id="MobiDB-lite"/>
    </source>
</evidence>
<accession>A0A060TCY1</accession>
<evidence type="ECO:0000256" key="4">
    <source>
        <dbReference type="ARBA" id="ARBA00023242"/>
    </source>
</evidence>
<dbReference type="GO" id="GO:0071630">
    <property type="term" value="P:nuclear protein quality control by the ubiquitin-proteasome system"/>
    <property type="evidence" value="ECO:0007669"/>
    <property type="project" value="UniProtKB-UniRule"/>
</dbReference>
<evidence type="ECO:0000256" key="1">
    <source>
        <dbReference type="ARBA" id="ARBA00006199"/>
    </source>
</evidence>
<comment type="subcellular location">
    <subcellularLocation>
        <location evidence="5">Cytoplasm</location>
    </subcellularLocation>
    <subcellularLocation>
        <location evidence="5">Nucleus</location>
    </subcellularLocation>
</comment>
<dbReference type="GO" id="GO:0005737">
    <property type="term" value="C:cytoplasm"/>
    <property type="evidence" value="ECO:0007669"/>
    <property type="project" value="UniProtKB-SubCell"/>
</dbReference>
<organism evidence="7">
    <name type="scientific">Blastobotrys adeninivorans</name>
    <name type="common">Yeast</name>
    <name type="synonym">Arxula adeninivorans</name>
    <dbReference type="NCBI Taxonomy" id="409370"/>
    <lineage>
        <taxon>Eukaryota</taxon>
        <taxon>Fungi</taxon>
        <taxon>Dikarya</taxon>
        <taxon>Ascomycota</taxon>
        <taxon>Saccharomycotina</taxon>
        <taxon>Dipodascomycetes</taxon>
        <taxon>Dipodascales</taxon>
        <taxon>Trichomonascaceae</taxon>
        <taxon>Blastobotrys</taxon>
    </lineage>
</organism>
<evidence type="ECO:0000256" key="3">
    <source>
        <dbReference type="ARBA" id="ARBA00022927"/>
    </source>
</evidence>
<dbReference type="PANTHER" id="PTHR28032">
    <property type="entry name" value="FI02826P"/>
    <property type="match status" value="1"/>
</dbReference>
<reference evidence="7" key="2">
    <citation type="submission" date="2014-06" db="EMBL/GenBank/DDBJ databases">
        <title>The complete genome of Blastobotrys (Arxula) adeninivorans LS3 - a yeast of biotechnological interest.</title>
        <authorList>
            <person name="Kunze G."/>
            <person name="Gaillardin C."/>
            <person name="Czernicka M."/>
            <person name="Durrens P."/>
            <person name="Martin T."/>
            <person name="Boer E."/>
            <person name="Gabaldon T."/>
            <person name="Cruz J."/>
            <person name="Talla E."/>
            <person name="Marck C."/>
            <person name="Goffeau A."/>
            <person name="Barbe V."/>
            <person name="Baret P."/>
            <person name="Baronian K."/>
            <person name="Beier S."/>
            <person name="Bleykasten C."/>
            <person name="Bode R."/>
            <person name="Casaregola S."/>
            <person name="Despons L."/>
            <person name="Fairhead C."/>
            <person name="Giersberg M."/>
            <person name="Gierski P."/>
            <person name="Hahnel U."/>
            <person name="Hartmann A."/>
            <person name="Jankowska D."/>
            <person name="Jubin C."/>
            <person name="Jung P."/>
            <person name="Lafontaine I."/>
            <person name="Leh-Louis V."/>
            <person name="Lemaire M."/>
            <person name="Marcet-Houben M."/>
            <person name="Mascher M."/>
            <person name="Morel G."/>
            <person name="Richard G.-F."/>
            <person name="Riechen J."/>
            <person name="Sacerdot C."/>
            <person name="Sarkar A."/>
            <person name="Savel G."/>
            <person name="Schacherer J."/>
            <person name="Sherman D."/>
            <person name="Straub M.-L."/>
            <person name="Stein N."/>
            <person name="Thierry A."/>
            <person name="Trautwein-Schult A."/>
            <person name="Westhof E."/>
            <person name="Worch S."/>
            <person name="Dujon B."/>
            <person name="Souciet J.-L."/>
            <person name="Wincker P."/>
            <person name="Scholz U."/>
            <person name="Neuveglise N."/>
        </authorList>
    </citation>
    <scope>NUCLEOTIDE SEQUENCE</scope>
    <source>
        <strain evidence="7">LS3</strain>
    </source>
</reference>
<comment type="similarity">
    <text evidence="1 5">Belongs to the cut8/STS1 family.</text>
</comment>
<comment type="subunit">
    <text evidence="5">Binds the proteasome.</text>
</comment>
<name>A0A060TCY1_BLAAD</name>
<feature type="region of interest" description="Disordered" evidence="6">
    <location>
        <begin position="17"/>
        <end position="109"/>
    </location>
</feature>
<reference evidence="7" key="1">
    <citation type="submission" date="2014-02" db="EMBL/GenBank/DDBJ databases">
        <authorList>
            <person name="Genoscope - CEA"/>
        </authorList>
    </citation>
    <scope>NUCLEOTIDE SEQUENCE</scope>
    <source>
        <strain evidence="7">LS3</strain>
    </source>
</reference>